<comment type="caution">
    <text evidence="7">The sequence shown here is derived from an EMBL/GenBank/DDBJ whole genome shotgun (WGS) entry which is preliminary data.</text>
</comment>
<comment type="similarity">
    <text evidence="2">Belongs to the RIX1/PELP1 family.</text>
</comment>
<dbReference type="PANTHER" id="PTHR34105">
    <property type="entry name" value="PROLINE-, GLUTAMIC ACID- AND LEUCINE-RICH PROTEIN 1"/>
    <property type="match status" value="1"/>
</dbReference>
<evidence type="ECO:0000256" key="1">
    <source>
        <dbReference type="ARBA" id="ARBA00004123"/>
    </source>
</evidence>
<protein>
    <recommendedName>
        <fullName evidence="3">Pre-rRNA-processing protein RIX1</fullName>
    </recommendedName>
</protein>
<comment type="subcellular location">
    <subcellularLocation>
        <location evidence="1">Nucleus</location>
    </subcellularLocation>
</comment>
<evidence type="ECO:0000256" key="3">
    <source>
        <dbReference type="ARBA" id="ARBA00021502"/>
    </source>
</evidence>
<accession>A0A9P5TCR3</accession>
<keyword evidence="8" id="KW-1185">Reference proteome</keyword>
<feature type="region of interest" description="Disordered" evidence="5">
    <location>
        <begin position="611"/>
        <end position="685"/>
    </location>
</feature>
<evidence type="ECO:0000256" key="4">
    <source>
        <dbReference type="ARBA" id="ARBA00023242"/>
    </source>
</evidence>
<dbReference type="InterPro" id="IPR016024">
    <property type="entry name" value="ARM-type_fold"/>
</dbReference>
<evidence type="ECO:0000256" key="2">
    <source>
        <dbReference type="ARBA" id="ARBA00010511"/>
    </source>
</evidence>
<evidence type="ECO:0000313" key="7">
    <source>
        <dbReference type="EMBL" id="KAF8484818.1"/>
    </source>
</evidence>
<evidence type="ECO:0000259" key="6">
    <source>
        <dbReference type="Pfam" id="PF08167"/>
    </source>
</evidence>
<feature type="compositionally biased region" description="Low complexity" evidence="5">
    <location>
        <begin position="675"/>
        <end position="684"/>
    </location>
</feature>
<dbReference type="GO" id="GO:0005634">
    <property type="term" value="C:nucleus"/>
    <property type="evidence" value="ECO:0007669"/>
    <property type="project" value="UniProtKB-SubCell"/>
</dbReference>
<dbReference type="Pfam" id="PF08167">
    <property type="entry name" value="RIX1"/>
    <property type="match status" value="1"/>
</dbReference>
<reference evidence="7" key="1">
    <citation type="submission" date="2019-10" db="EMBL/GenBank/DDBJ databases">
        <authorList>
            <consortium name="DOE Joint Genome Institute"/>
            <person name="Kuo A."/>
            <person name="Miyauchi S."/>
            <person name="Kiss E."/>
            <person name="Drula E."/>
            <person name="Kohler A."/>
            <person name="Sanchez-Garcia M."/>
            <person name="Andreopoulos B."/>
            <person name="Barry K.W."/>
            <person name="Bonito G."/>
            <person name="Buee M."/>
            <person name="Carver A."/>
            <person name="Chen C."/>
            <person name="Cichocki N."/>
            <person name="Clum A."/>
            <person name="Culley D."/>
            <person name="Crous P.W."/>
            <person name="Fauchery L."/>
            <person name="Girlanda M."/>
            <person name="Hayes R."/>
            <person name="Keri Z."/>
            <person name="LaButti K."/>
            <person name="Lipzen A."/>
            <person name="Lombard V."/>
            <person name="Magnuson J."/>
            <person name="Maillard F."/>
            <person name="Morin E."/>
            <person name="Murat C."/>
            <person name="Nolan M."/>
            <person name="Ohm R."/>
            <person name="Pangilinan J."/>
            <person name="Pereira M."/>
            <person name="Perotto S."/>
            <person name="Peter M."/>
            <person name="Riley R."/>
            <person name="Sitrit Y."/>
            <person name="Stielow B."/>
            <person name="Szollosi G."/>
            <person name="Zifcakova L."/>
            <person name="Stursova M."/>
            <person name="Spatafora J.W."/>
            <person name="Tedersoo L."/>
            <person name="Vaario L.-M."/>
            <person name="Yamada A."/>
            <person name="Yan M."/>
            <person name="Wang P."/>
            <person name="Xu J."/>
            <person name="Bruns T."/>
            <person name="Baldrian P."/>
            <person name="Vilgalys R."/>
            <person name="Henrissat B."/>
            <person name="Grigoriev I.V."/>
            <person name="Hibbett D."/>
            <person name="Nagy L.G."/>
            <person name="Martin F.M."/>
        </authorList>
    </citation>
    <scope>NUCLEOTIDE SEQUENCE</scope>
    <source>
        <strain evidence="7">Prilba</strain>
    </source>
</reference>
<feature type="region of interest" description="Disordered" evidence="5">
    <location>
        <begin position="730"/>
        <end position="755"/>
    </location>
</feature>
<dbReference type="AlphaFoldDB" id="A0A9P5TCR3"/>
<reference evidence="7" key="2">
    <citation type="journal article" date="2020" name="Nat. Commun.">
        <title>Large-scale genome sequencing of mycorrhizal fungi provides insights into the early evolution of symbiotic traits.</title>
        <authorList>
            <person name="Miyauchi S."/>
            <person name="Kiss E."/>
            <person name="Kuo A."/>
            <person name="Drula E."/>
            <person name="Kohler A."/>
            <person name="Sanchez-Garcia M."/>
            <person name="Morin E."/>
            <person name="Andreopoulos B."/>
            <person name="Barry K.W."/>
            <person name="Bonito G."/>
            <person name="Buee M."/>
            <person name="Carver A."/>
            <person name="Chen C."/>
            <person name="Cichocki N."/>
            <person name="Clum A."/>
            <person name="Culley D."/>
            <person name="Crous P.W."/>
            <person name="Fauchery L."/>
            <person name="Girlanda M."/>
            <person name="Hayes R.D."/>
            <person name="Keri Z."/>
            <person name="LaButti K."/>
            <person name="Lipzen A."/>
            <person name="Lombard V."/>
            <person name="Magnuson J."/>
            <person name="Maillard F."/>
            <person name="Murat C."/>
            <person name="Nolan M."/>
            <person name="Ohm R.A."/>
            <person name="Pangilinan J."/>
            <person name="Pereira M.F."/>
            <person name="Perotto S."/>
            <person name="Peter M."/>
            <person name="Pfister S."/>
            <person name="Riley R."/>
            <person name="Sitrit Y."/>
            <person name="Stielow J.B."/>
            <person name="Szollosi G."/>
            <person name="Zifcakova L."/>
            <person name="Stursova M."/>
            <person name="Spatafora J.W."/>
            <person name="Tedersoo L."/>
            <person name="Vaario L.M."/>
            <person name="Yamada A."/>
            <person name="Yan M."/>
            <person name="Wang P."/>
            <person name="Xu J."/>
            <person name="Bruns T."/>
            <person name="Baldrian P."/>
            <person name="Vilgalys R."/>
            <person name="Dunand C."/>
            <person name="Henrissat B."/>
            <person name="Grigoriev I.V."/>
            <person name="Hibbett D."/>
            <person name="Nagy L.G."/>
            <person name="Martin F.M."/>
        </authorList>
    </citation>
    <scope>NUCLEOTIDE SEQUENCE</scope>
    <source>
        <strain evidence="7">Prilba</strain>
    </source>
</reference>
<name>A0A9P5TCR3_9AGAM</name>
<feature type="compositionally biased region" description="Acidic residues" evidence="5">
    <location>
        <begin position="735"/>
        <end position="755"/>
    </location>
</feature>
<evidence type="ECO:0000313" key="8">
    <source>
        <dbReference type="Proteomes" id="UP000759537"/>
    </source>
</evidence>
<gene>
    <name evidence="7" type="ORF">DFH94DRAFT_623476</name>
</gene>
<dbReference type="Proteomes" id="UP000759537">
    <property type="component" value="Unassembled WGS sequence"/>
</dbReference>
<proteinExistence type="inferred from homology"/>
<organism evidence="7 8">
    <name type="scientific">Russula ochroleuca</name>
    <dbReference type="NCBI Taxonomy" id="152965"/>
    <lineage>
        <taxon>Eukaryota</taxon>
        <taxon>Fungi</taxon>
        <taxon>Dikarya</taxon>
        <taxon>Basidiomycota</taxon>
        <taxon>Agaricomycotina</taxon>
        <taxon>Agaricomycetes</taxon>
        <taxon>Russulales</taxon>
        <taxon>Russulaceae</taxon>
        <taxon>Russula</taxon>
    </lineage>
</organism>
<dbReference type="SUPFAM" id="SSF48371">
    <property type="entry name" value="ARM repeat"/>
    <property type="match status" value="1"/>
</dbReference>
<dbReference type="InterPro" id="IPR012583">
    <property type="entry name" value="RIX1_N"/>
</dbReference>
<evidence type="ECO:0000256" key="5">
    <source>
        <dbReference type="SAM" id="MobiDB-lite"/>
    </source>
</evidence>
<sequence length="755" mass="81815">MSDTVHPLKTFLHLQLASDNAAVLNLPYVIRFLSPQHLQPSPHLQKWMTRINSLIHSKDPGACWAGLAIACQTSLLSREVMLESARSWVGAALPLFSKQVPLPTLKAATRLLAHIFSVARDTPEFQRQIATPNVPKFSLALIVIAEDHPSRELKLLAIDALTVLVPLYPTLFKALHGRLSALCLRQFNGSAGQPMDDLVTHATSRLYSVLAVTGGKVGAAGLWRKSVDEILSIGLASLHAIRTTFPNDGLISYPMLKTHQPNSEDAMVTVPLNLDRLQCAVLVLRDLLTSPTARAVQLPLGALVSFSQALLSCTCDNDKEDRRAEPSVRAMEEATVPEICVLGSDLLSRLAASAERHLTPHARRFTNTILFHLEQAPPPNRRVEFLQALVSLLTNVHSIHFPMVLNRIAKVLLSTLSVLLPTQSDIRTGPVSDASSKGRKGKKRAHDYEGDEIFKIKINVICSNPSRDAMILATLDALRLVLPNPCLPPATYSLISRVLLGLNVWLPSLEPARLSGDLSLHAQILRRIQGASIDLSADTRCAMSRNLGLIMHGLLEPIDDPVKLDRLLHPRVPSLVRAPLHIELLSLSRTEESVEEQEIRESLHLSVVLPSGETSGAENPSSIPISAPAPPPHHPDPGTFSDADEPNTPAPAPLQLSPLYPQASAPPNIRPVPIPSHVSSVSSPAQIPSTGRLYLDDTLCPPQADGVIPSLMSGVVTVTEGSHLGTVLEATNAVQEDDDDDDEEMPSIDMGSDSD</sequence>
<dbReference type="GO" id="GO:0006364">
    <property type="term" value="P:rRNA processing"/>
    <property type="evidence" value="ECO:0007669"/>
    <property type="project" value="TreeGrafter"/>
</dbReference>
<feature type="domain" description="Pre-rRNA-processing protein RIX1 N-terminal" evidence="6">
    <location>
        <begin position="12"/>
        <end position="190"/>
    </location>
</feature>
<keyword evidence="4" id="KW-0539">Nucleus</keyword>
<dbReference type="PANTHER" id="PTHR34105:SF1">
    <property type="entry name" value="PROLINE-, GLUTAMIC ACID- AND LEUCINE-RICH PROTEIN 1"/>
    <property type="match status" value="1"/>
</dbReference>
<dbReference type="EMBL" id="WHVB01000003">
    <property type="protein sequence ID" value="KAF8484818.1"/>
    <property type="molecule type" value="Genomic_DNA"/>
</dbReference>
<dbReference type="OrthoDB" id="20900at2759"/>